<evidence type="ECO:0000256" key="1">
    <source>
        <dbReference type="SAM" id="Coils"/>
    </source>
</evidence>
<keyword evidence="5" id="KW-1185">Reference proteome</keyword>
<dbReference type="Proteomes" id="UP000558997">
    <property type="component" value="Unassembled WGS sequence"/>
</dbReference>
<accession>A0A841DZF2</accession>
<protein>
    <recommendedName>
        <fullName evidence="3">Antitoxin VbhA domain-containing protein</fullName>
    </recommendedName>
</protein>
<dbReference type="EMBL" id="JACHNF010000002">
    <property type="protein sequence ID" value="MBB5984022.1"/>
    <property type="molecule type" value="Genomic_DNA"/>
</dbReference>
<feature type="region of interest" description="Disordered" evidence="2">
    <location>
        <begin position="1"/>
        <end position="38"/>
    </location>
</feature>
<dbReference type="Pfam" id="PF18495">
    <property type="entry name" value="VbhA"/>
    <property type="match status" value="1"/>
</dbReference>
<evidence type="ECO:0000256" key="2">
    <source>
        <dbReference type="SAM" id="MobiDB-lite"/>
    </source>
</evidence>
<evidence type="ECO:0000313" key="5">
    <source>
        <dbReference type="Proteomes" id="UP000558997"/>
    </source>
</evidence>
<dbReference type="InterPro" id="IPR033788">
    <property type="entry name" value="VbhA-like"/>
</dbReference>
<feature type="coiled-coil region" evidence="1">
    <location>
        <begin position="163"/>
        <end position="190"/>
    </location>
</feature>
<reference evidence="4 5" key="1">
    <citation type="submission" date="2020-08" db="EMBL/GenBank/DDBJ databases">
        <title>Sequencing the genomes of 1000 actinobacteria strains.</title>
        <authorList>
            <person name="Klenk H.-P."/>
        </authorList>
    </citation>
    <scope>NUCLEOTIDE SEQUENCE [LARGE SCALE GENOMIC DNA]</scope>
    <source>
        <strain evidence="4 5">DSM 17294</strain>
    </source>
</reference>
<organism evidence="4 5">
    <name type="scientific">Kribbella solani</name>
    <dbReference type="NCBI Taxonomy" id="236067"/>
    <lineage>
        <taxon>Bacteria</taxon>
        <taxon>Bacillati</taxon>
        <taxon>Actinomycetota</taxon>
        <taxon>Actinomycetes</taxon>
        <taxon>Propionibacteriales</taxon>
        <taxon>Kribbellaceae</taxon>
        <taxon>Kribbella</taxon>
    </lineage>
</organism>
<feature type="domain" description="Antitoxin VbhA" evidence="3">
    <location>
        <begin position="18"/>
        <end position="63"/>
    </location>
</feature>
<evidence type="ECO:0000313" key="4">
    <source>
        <dbReference type="EMBL" id="MBB5984022.1"/>
    </source>
</evidence>
<sequence length="190" mass="20932">MTTEPDDQADPQLTREERATAVASVRHSTELEGGRSTDAARALQDQWIDGRIDVDELGRRTRALHELPTGKTAGDDADERVVEELVQAFLPDVLIDTAAATLNTPDLSTEGTSAMAQQLPTWIEIAKNTRDALNEARNGLSTARDWMNSDWPEGHGPADHEHRHEAARLISQAKALIDQAKHELERSTGR</sequence>
<dbReference type="RefSeq" id="WP_184845140.1">
    <property type="nucleotide sequence ID" value="NZ_BAAAVN010000031.1"/>
</dbReference>
<proteinExistence type="predicted"/>
<dbReference type="InterPro" id="IPR043038">
    <property type="entry name" value="VbhA_sf"/>
</dbReference>
<evidence type="ECO:0000259" key="3">
    <source>
        <dbReference type="Pfam" id="PF18495"/>
    </source>
</evidence>
<name>A0A841DZF2_9ACTN</name>
<dbReference type="Gene3D" id="1.10.8.1050">
    <property type="entry name" value="Antitoxin VbhA-like"/>
    <property type="match status" value="1"/>
</dbReference>
<comment type="caution">
    <text evidence="4">The sequence shown here is derived from an EMBL/GenBank/DDBJ whole genome shotgun (WGS) entry which is preliminary data.</text>
</comment>
<dbReference type="AlphaFoldDB" id="A0A841DZF2"/>
<dbReference type="CDD" id="cd11586">
    <property type="entry name" value="VbhA_like"/>
    <property type="match status" value="1"/>
</dbReference>
<gene>
    <name evidence="4" type="ORF">HDA44_007437</name>
</gene>
<dbReference type="InterPro" id="IPR041535">
    <property type="entry name" value="VbhA"/>
</dbReference>
<keyword evidence="1" id="KW-0175">Coiled coil</keyword>